<sequence length="147" mass="16121">MGGKSTEAQGCLLRVSEDLFRLTTESLRLHSNATLAHQTLAALIEYRAFDESHLDDHEVTTLGEHLDLVPGPGEISLDLKLASRSVDYLEALQKAFSHKLATALALEDALSLLLFDYVVEHKASKILQALDDETKQSLLGSGRASRH</sequence>
<accession>A0A160TN04</accession>
<organism evidence="1">
    <name type="scientific">hydrothermal vent metagenome</name>
    <dbReference type="NCBI Taxonomy" id="652676"/>
    <lineage>
        <taxon>unclassified sequences</taxon>
        <taxon>metagenomes</taxon>
        <taxon>ecological metagenomes</taxon>
    </lineage>
</organism>
<evidence type="ECO:0000313" key="1">
    <source>
        <dbReference type="EMBL" id="CUS45617.1"/>
    </source>
</evidence>
<name>A0A160TN04_9ZZZZ</name>
<protein>
    <submittedName>
        <fullName evidence="1">Uncharacterized protein</fullName>
    </submittedName>
</protein>
<reference evidence="1" key="1">
    <citation type="submission" date="2015-10" db="EMBL/GenBank/DDBJ databases">
        <authorList>
            <person name="Gilbert D.G."/>
        </authorList>
    </citation>
    <scope>NUCLEOTIDE SEQUENCE</scope>
</reference>
<proteinExistence type="predicted"/>
<gene>
    <name evidence="1" type="ORF">MGWOODY_Smn922</name>
</gene>
<dbReference type="AlphaFoldDB" id="A0A160TN04"/>
<dbReference type="EMBL" id="CZQE01000282">
    <property type="protein sequence ID" value="CUS45617.1"/>
    <property type="molecule type" value="Genomic_DNA"/>
</dbReference>